<protein>
    <submittedName>
        <fullName evidence="2">Unannotated protein</fullName>
    </submittedName>
</protein>
<sequence>MKALSSEITIGTSAPPTGNTNRTPNRSERPAKTSSGVVPPLAITQPEVPSAPAKVAAITKRPPGNTTGLVVISSCNFKKVITEPEKETLPTSTVNTVAKTSPKLAPSPRFKYSTIATRAAAPPPTPLNRATSCGI</sequence>
<dbReference type="EMBL" id="CAEZYS010000030">
    <property type="protein sequence ID" value="CAB4731875.1"/>
    <property type="molecule type" value="Genomic_DNA"/>
</dbReference>
<dbReference type="AlphaFoldDB" id="A0A6J6SBD9"/>
<accession>A0A6J6SBD9</accession>
<reference evidence="2" key="1">
    <citation type="submission" date="2020-05" db="EMBL/GenBank/DDBJ databases">
        <authorList>
            <person name="Chiriac C."/>
            <person name="Salcher M."/>
            <person name="Ghai R."/>
            <person name="Kavagutti S V."/>
        </authorList>
    </citation>
    <scope>NUCLEOTIDE SEQUENCE</scope>
</reference>
<feature type="compositionally biased region" description="Polar residues" evidence="1">
    <location>
        <begin position="1"/>
        <end position="24"/>
    </location>
</feature>
<gene>
    <name evidence="2" type="ORF">UFOPK2782_00367</name>
</gene>
<evidence type="ECO:0000313" key="2">
    <source>
        <dbReference type="EMBL" id="CAB4731875.1"/>
    </source>
</evidence>
<feature type="region of interest" description="Disordered" evidence="1">
    <location>
        <begin position="1"/>
        <end position="44"/>
    </location>
</feature>
<name>A0A6J6SBD9_9ZZZZ</name>
<evidence type="ECO:0000256" key="1">
    <source>
        <dbReference type="SAM" id="MobiDB-lite"/>
    </source>
</evidence>
<organism evidence="2">
    <name type="scientific">freshwater metagenome</name>
    <dbReference type="NCBI Taxonomy" id="449393"/>
    <lineage>
        <taxon>unclassified sequences</taxon>
        <taxon>metagenomes</taxon>
        <taxon>ecological metagenomes</taxon>
    </lineage>
</organism>
<proteinExistence type="predicted"/>